<accession>A0A1M4W8D2</accession>
<dbReference type="InterPro" id="IPR008792">
    <property type="entry name" value="PQQD"/>
</dbReference>
<reference evidence="1 2" key="1">
    <citation type="submission" date="2016-11" db="EMBL/GenBank/DDBJ databases">
        <authorList>
            <person name="Jaros S."/>
            <person name="Januszkiewicz K."/>
            <person name="Wedrychowicz H."/>
        </authorList>
    </citation>
    <scope>NUCLEOTIDE SEQUENCE [LARGE SCALE GENOMIC DNA]</scope>
    <source>
        <strain evidence="1 2">DSM 44666</strain>
    </source>
</reference>
<gene>
    <name evidence="1" type="ORF">SAMN05444392_10389</name>
</gene>
<name>A0A1M4W8D2_9BACL</name>
<evidence type="ECO:0000313" key="2">
    <source>
        <dbReference type="Proteomes" id="UP000184476"/>
    </source>
</evidence>
<organism evidence="1 2">
    <name type="scientific">Seinonella peptonophila</name>
    <dbReference type="NCBI Taxonomy" id="112248"/>
    <lineage>
        <taxon>Bacteria</taxon>
        <taxon>Bacillati</taxon>
        <taxon>Bacillota</taxon>
        <taxon>Bacilli</taxon>
        <taxon>Bacillales</taxon>
        <taxon>Thermoactinomycetaceae</taxon>
        <taxon>Seinonella</taxon>
    </lineage>
</organism>
<dbReference type="Gene3D" id="1.10.10.1150">
    <property type="entry name" value="Coenzyme PQQ synthesis protein D (PqqD)"/>
    <property type="match status" value="1"/>
</dbReference>
<dbReference type="RefSeq" id="WP_073154185.1">
    <property type="nucleotide sequence ID" value="NZ_FQVL01000003.1"/>
</dbReference>
<proteinExistence type="predicted"/>
<dbReference type="EMBL" id="FQVL01000003">
    <property type="protein sequence ID" value="SHE77420.1"/>
    <property type="molecule type" value="Genomic_DNA"/>
</dbReference>
<evidence type="ECO:0000313" key="1">
    <source>
        <dbReference type="EMBL" id="SHE77420.1"/>
    </source>
</evidence>
<keyword evidence="2" id="KW-1185">Reference proteome</keyword>
<dbReference type="Pfam" id="PF05402">
    <property type="entry name" value="PqqD"/>
    <property type="match status" value="1"/>
</dbReference>
<dbReference type="OrthoDB" id="308521at2"/>
<dbReference type="STRING" id="112248.SAMN05444392_10389"/>
<dbReference type="InterPro" id="IPR041881">
    <property type="entry name" value="PqqD_sf"/>
</dbReference>
<dbReference type="AlphaFoldDB" id="A0A1M4W8D2"/>
<dbReference type="Proteomes" id="UP000184476">
    <property type="component" value="Unassembled WGS sequence"/>
</dbReference>
<protein>
    <submittedName>
        <fullName evidence="1">Coenzyme PQQ synthesis protein D (PqqD)</fullName>
    </submittedName>
</protein>
<sequence>MKDRVNFLHLSPVLNHRFRLESIDGIAMQKYLVIPRTNLLERFLIRWLKQPAVRIIELDELGSFVVEHCDGQKTVEQIATELENRFGEQVKPTIPRLLTFLQQLEAYGWIDLNLSV</sequence>